<evidence type="ECO:0000256" key="2">
    <source>
        <dbReference type="ARBA" id="ARBA00022679"/>
    </source>
</evidence>
<dbReference type="GO" id="GO:0005829">
    <property type="term" value="C:cytosol"/>
    <property type="evidence" value="ECO:0007669"/>
    <property type="project" value="TreeGrafter"/>
</dbReference>
<organism evidence="5 6">
    <name type="scientific">Skermanella aerolata</name>
    <dbReference type="NCBI Taxonomy" id="393310"/>
    <lineage>
        <taxon>Bacteria</taxon>
        <taxon>Pseudomonadati</taxon>
        <taxon>Pseudomonadota</taxon>
        <taxon>Alphaproteobacteria</taxon>
        <taxon>Rhodospirillales</taxon>
        <taxon>Azospirillaceae</taxon>
        <taxon>Skermanella</taxon>
    </lineage>
</organism>
<dbReference type="InterPro" id="IPR012893">
    <property type="entry name" value="HipA-like_C"/>
</dbReference>
<proteinExistence type="inferred from homology"/>
<evidence type="ECO:0000256" key="3">
    <source>
        <dbReference type="ARBA" id="ARBA00022777"/>
    </source>
</evidence>
<dbReference type="PIRSF" id="PIRSF028135">
    <property type="entry name" value="UCP028135_HipA-like"/>
    <property type="match status" value="1"/>
</dbReference>
<gene>
    <name evidence="5" type="ORF">SAE02_17600</name>
</gene>
<dbReference type="GO" id="GO:0004674">
    <property type="term" value="F:protein serine/threonine kinase activity"/>
    <property type="evidence" value="ECO:0007669"/>
    <property type="project" value="TreeGrafter"/>
</dbReference>
<accession>A0A512DMA7</accession>
<reference evidence="5 6" key="1">
    <citation type="submission" date="2019-07" db="EMBL/GenBank/DDBJ databases">
        <title>Whole genome shotgun sequence of Skermanella aerolata NBRC 106429.</title>
        <authorList>
            <person name="Hosoyama A."/>
            <person name="Uohara A."/>
            <person name="Ohji S."/>
            <person name="Ichikawa N."/>
        </authorList>
    </citation>
    <scope>NUCLEOTIDE SEQUENCE [LARGE SCALE GENOMIC DNA]</scope>
    <source>
        <strain evidence="5 6">NBRC 106429</strain>
    </source>
</reference>
<dbReference type="Pfam" id="PF07804">
    <property type="entry name" value="HipA_C"/>
    <property type="match status" value="1"/>
</dbReference>
<evidence type="ECO:0000259" key="4">
    <source>
        <dbReference type="Pfam" id="PF07804"/>
    </source>
</evidence>
<feature type="domain" description="HipA-like C-terminal" evidence="4">
    <location>
        <begin position="177"/>
        <end position="359"/>
    </location>
</feature>
<comment type="similarity">
    <text evidence="1">Belongs to the HipA Ser/Thr kinase family.</text>
</comment>
<dbReference type="InterPro" id="IPR052028">
    <property type="entry name" value="HipA_Ser/Thr_kinase"/>
</dbReference>
<dbReference type="PANTHER" id="PTHR37419">
    <property type="entry name" value="SERINE/THREONINE-PROTEIN KINASE TOXIN HIPA"/>
    <property type="match status" value="1"/>
</dbReference>
<evidence type="ECO:0000313" key="5">
    <source>
        <dbReference type="EMBL" id="GEO37612.1"/>
    </source>
</evidence>
<keyword evidence="3 5" id="KW-0418">Kinase</keyword>
<dbReference type="EMBL" id="BJYZ01000007">
    <property type="protein sequence ID" value="GEO37612.1"/>
    <property type="molecule type" value="Genomic_DNA"/>
</dbReference>
<keyword evidence="2" id="KW-0808">Transferase</keyword>
<evidence type="ECO:0000313" key="6">
    <source>
        <dbReference type="Proteomes" id="UP000321523"/>
    </source>
</evidence>
<evidence type="ECO:0000256" key="1">
    <source>
        <dbReference type="ARBA" id="ARBA00010164"/>
    </source>
</evidence>
<dbReference type="Proteomes" id="UP000321523">
    <property type="component" value="Unassembled WGS sequence"/>
</dbReference>
<dbReference type="PANTHER" id="PTHR37419:SF8">
    <property type="entry name" value="TOXIN YJJJ"/>
    <property type="match status" value="1"/>
</dbReference>
<dbReference type="RefSeq" id="WP_044426459.1">
    <property type="nucleotide sequence ID" value="NZ_BJYZ01000007.1"/>
</dbReference>
<dbReference type="OrthoDB" id="9805913at2"/>
<dbReference type="AlphaFoldDB" id="A0A512DMA7"/>
<keyword evidence="6" id="KW-1185">Reference proteome</keyword>
<dbReference type="InterPro" id="IPR016869">
    <property type="entry name" value="UCP028135_HipA-like"/>
</dbReference>
<name>A0A512DMA7_9PROT</name>
<sequence>MCAASLTLQIHHHGNWHDAAILDIREPDRGIAGATVLSCEADYFFDWGAIPFSDDRPLVDIHALSVQVPVDMEYRSIGRWPAFLLDLLPQGHARRQLATDLGFTSPDTPAVELPLLLRGAGSPIGNLRVREAWEAEQGRLKSHSFKGLETADILDRSDRFLDAADRFALIASGSSGVQGEWPKVLLTQAADGLWYPDPLVSDSDARDHAIVKLSRARTAADLLILAAEAPYLEVAREFGLRVGKPLTYADHVLLIPRFDRQVKAGGKGSGTIRLGQESIVSAIGVAQFGYVAAHEEYLAAIKRFSTDPAAETVEYVLRDVLNLAMGNPDNHGRNTALQKAPDGWIGLTPLFDFTPMRLDPGGIMRHTRWACLNRDDLMPDWSIVCETAADGVMAPEALRAILAGKEDFVRDLPAIARRHNVPGDVIGQALGRCGEIADTLAALNGAALKGKEPGHAPA</sequence>
<protein>
    <submittedName>
        <fullName evidence="5">Phosphatidylinositol kinase</fullName>
    </submittedName>
</protein>
<comment type="caution">
    <text evidence="5">The sequence shown here is derived from an EMBL/GenBank/DDBJ whole genome shotgun (WGS) entry which is preliminary data.</text>
</comment>